<dbReference type="PANTHER" id="PTHR44943:SF4">
    <property type="entry name" value="TPR REPEAT-CONTAINING PROTEIN MJ0798"/>
    <property type="match status" value="1"/>
</dbReference>
<dbReference type="EnsemblProtists" id="EKX50265">
    <property type="protein sequence ID" value="EKX50265"/>
    <property type="gene ID" value="GUITHDRAFT_135427"/>
</dbReference>
<evidence type="ECO:0000256" key="2">
    <source>
        <dbReference type="ARBA" id="ARBA00022803"/>
    </source>
</evidence>
<accession>L1JQ18</accession>
<evidence type="ECO:0000313" key="4">
    <source>
        <dbReference type="EMBL" id="EKX50265.1"/>
    </source>
</evidence>
<gene>
    <name evidence="4" type="ORF">GUITHDRAFT_135427</name>
</gene>
<reference evidence="6" key="2">
    <citation type="submission" date="2012-11" db="EMBL/GenBank/DDBJ databases">
        <authorList>
            <person name="Kuo A."/>
            <person name="Curtis B.A."/>
            <person name="Tanifuji G."/>
            <person name="Burki F."/>
            <person name="Gruber A."/>
            <person name="Irimia M."/>
            <person name="Maruyama S."/>
            <person name="Arias M.C."/>
            <person name="Ball S.G."/>
            <person name="Gile G.H."/>
            <person name="Hirakawa Y."/>
            <person name="Hopkins J.F."/>
            <person name="Rensing S.A."/>
            <person name="Schmutz J."/>
            <person name="Symeonidi A."/>
            <person name="Elias M."/>
            <person name="Eveleigh R.J."/>
            <person name="Herman E.K."/>
            <person name="Klute M.J."/>
            <person name="Nakayama T."/>
            <person name="Obornik M."/>
            <person name="Reyes-Prieto A."/>
            <person name="Armbrust E.V."/>
            <person name="Aves S.J."/>
            <person name="Beiko R.G."/>
            <person name="Coutinho P."/>
            <person name="Dacks J.B."/>
            <person name="Durnford D.G."/>
            <person name="Fast N.M."/>
            <person name="Green B.R."/>
            <person name="Grisdale C."/>
            <person name="Hempe F."/>
            <person name="Henrissat B."/>
            <person name="Hoppner M.P."/>
            <person name="Ishida K.-I."/>
            <person name="Kim E."/>
            <person name="Koreny L."/>
            <person name="Kroth P.G."/>
            <person name="Liu Y."/>
            <person name="Malik S.-B."/>
            <person name="Maier U.G."/>
            <person name="McRose D."/>
            <person name="Mock T."/>
            <person name="Neilson J.A."/>
            <person name="Onodera N.T."/>
            <person name="Poole A.M."/>
            <person name="Pritham E.J."/>
            <person name="Richards T.A."/>
            <person name="Rocap G."/>
            <person name="Roy S.W."/>
            <person name="Sarai C."/>
            <person name="Schaack S."/>
            <person name="Shirato S."/>
            <person name="Slamovits C.H."/>
            <person name="Spencer D.F."/>
            <person name="Suzuki S."/>
            <person name="Worden A.Z."/>
            <person name="Zauner S."/>
            <person name="Barry K."/>
            <person name="Bell C."/>
            <person name="Bharti A.K."/>
            <person name="Crow J.A."/>
            <person name="Grimwood J."/>
            <person name="Kramer R."/>
            <person name="Lindquist E."/>
            <person name="Lucas S."/>
            <person name="Salamov A."/>
            <person name="McFadden G.I."/>
            <person name="Lane C.E."/>
            <person name="Keeling P.J."/>
            <person name="Gray M.W."/>
            <person name="Grigoriev I.V."/>
            <person name="Archibald J.M."/>
        </authorList>
    </citation>
    <scope>NUCLEOTIDE SEQUENCE</scope>
    <source>
        <strain evidence="6">CCMP2712</strain>
    </source>
</reference>
<feature type="repeat" description="TPR" evidence="3">
    <location>
        <begin position="412"/>
        <end position="445"/>
    </location>
</feature>
<reference evidence="4 6" key="1">
    <citation type="journal article" date="2012" name="Nature">
        <title>Algal genomes reveal evolutionary mosaicism and the fate of nucleomorphs.</title>
        <authorList>
            <consortium name="DOE Joint Genome Institute"/>
            <person name="Curtis B.A."/>
            <person name="Tanifuji G."/>
            <person name="Burki F."/>
            <person name="Gruber A."/>
            <person name="Irimia M."/>
            <person name="Maruyama S."/>
            <person name="Arias M.C."/>
            <person name="Ball S.G."/>
            <person name="Gile G.H."/>
            <person name="Hirakawa Y."/>
            <person name="Hopkins J.F."/>
            <person name="Kuo A."/>
            <person name="Rensing S.A."/>
            <person name="Schmutz J."/>
            <person name="Symeonidi A."/>
            <person name="Elias M."/>
            <person name="Eveleigh R.J."/>
            <person name="Herman E.K."/>
            <person name="Klute M.J."/>
            <person name="Nakayama T."/>
            <person name="Obornik M."/>
            <person name="Reyes-Prieto A."/>
            <person name="Armbrust E.V."/>
            <person name="Aves S.J."/>
            <person name="Beiko R.G."/>
            <person name="Coutinho P."/>
            <person name="Dacks J.B."/>
            <person name="Durnford D.G."/>
            <person name="Fast N.M."/>
            <person name="Green B.R."/>
            <person name="Grisdale C.J."/>
            <person name="Hempel F."/>
            <person name="Henrissat B."/>
            <person name="Hoppner M.P."/>
            <person name="Ishida K."/>
            <person name="Kim E."/>
            <person name="Koreny L."/>
            <person name="Kroth P.G."/>
            <person name="Liu Y."/>
            <person name="Malik S.B."/>
            <person name="Maier U.G."/>
            <person name="McRose D."/>
            <person name="Mock T."/>
            <person name="Neilson J.A."/>
            <person name="Onodera N.T."/>
            <person name="Poole A.M."/>
            <person name="Pritham E.J."/>
            <person name="Richards T.A."/>
            <person name="Rocap G."/>
            <person name="Roy S.W."/>
            <person name="Sarai C."/>
            <person name="Schaack S."/>
            <person name="Shirato S."/>
            <person name="Slamovits C.H."/>
            <person name="Spencer D.F."/>
            <person name="Suzuki S."/>
            <person name="Worden A.Z."/>
            <person name="Zauner S."/>
            <person name="Barry K."/>
            <person name="Bell C."/>
            <person name="Bharti A.K."/>
            <person name="Crow J.A."/>
            <person name="Grimwood J."/>
            <person name="Kramer R."/>
            <person name="Lindquist E."/>
            <person name="Lucas S."/>
            <person name="Salamov A."/>
            <person name="McFadden G.I."/>
            <person name="Lane C.E."/>
            <person name="Keeling P.J."/>
            <person name="Gray M.W."/>
            <person name="Grigoriev I.V."/>
            <person name="Archibald J.M."/>
        </authorList>
    </citation>
    <scope>NUCLEOTIDE SEQUENCE</scope>
    <source>
        <strain evidence="4 6">CCMP2712</strain>
    </source>
</reference>
<dbReference type="AlphaFoldDB" id="L1JQ18"/>
<sequence>MIRAGGIAKNKNTHMMNSAFNFFILLAVMLQTAVIVFPSSVTSSSDSTRLEQDPDDPSELVKECYAKALIGFKEYDTEYASALISRAVRLSPQGTQKIAGSLMEEWESLLSSEPNVFEAMGMAESLIELARTLSDETLMLRVADKLLALELFPEAERVLQAAVLINPSSGLAQFQLGQTLFYLQRHEESLQSLTRALRLEPRLNIHNQIGLVLWELERDWEALQCHELAERLNPSYAVTRVLVEQGKMQLQARMRQTAAKSFYLRSLRGEEEEEEEHGAIHGRCCVECERGDDGGIEGTRREGGTCAGSSSSELFLASDASAQGLSDLQLFKRGDELLARHELDEAVADRVQKELRRDSLPPLQVVCFTRLLQLSPSLAVAYNQLGIAWSRKRDFMQALEAFSNASKLEDLSFVRNNVGVLLARMGELDRAEESFERAKALAPSYKHATHNLMLLEFAKEKAEELVRDIRTKLQALSLAFRSQQLPIVLAGYRREGDGLGSHLDNIREKLEEERSILIDEIASNQSSLIKRTSFEYRIYLTLFESDRLPSSWKTRMSKSSFRVEILNNRASEVWTADSWQRENFWASGVHLPIKLFPLGTNVDRRGEKFTFTLIANLQERKGVLETVDVFLDTFSDSSDVLLRVHAKWHDEDVLRGLEERMERIEKMERDKVDLSLGLLEEEEYERLWLQTDCIVALSKAYKVRLSGREGARYAFTQESTGEFLSIDKQHAREKTPLSWGEATKKFEDELNKSTLVFASSLRSHCGVSTYTLDLFSDLPGVAFASSWQEVFVFCRLFSIALVHVQHEHGIFPVDNEFLTVITEVKVASLLTLSSLAPKFFPVALGHVPHHVPDEIDYERTELTLLVVRATSMSA</sequence>
<dbReference type="InterPro" id="IPR051685">
    <property type="entry name" value="Ycf3/AcsC/BcsC/TPR_MFPF"/>
</dbReference>
<keyword evidence="1" id="KW-0677">Repeat</keyword>
<evidence type="ECO:0000313" key="5">
    <source>
        <dbReference type="EnsemblProtists" id="EKX50265"/>
    </source>
</evidence>
<keyword evidence="2 3" id="KW-0802">TPR repeat</keyword>
<dbReference type="Proteomes" id="UP000011087">
    <property type="component" value="Unassembled WGS sequence"/>
</dbReference>
<reference evidence="5" key="3">
    <citation type="submission" date="2015-06" db="UniProtKB">
        <authorList>
            <consortium name="EnsemblProtists"/>
        </authorList>
    </citation>
    <scope>IDENTIFICATION</scope>
</reference>
<keyword evidence="6" id="KW-1185">Reference proteome</keyword>
<dbReference type="InterPro" id="IPR019734">
    <property type="entry name" value="TPR_rpt"/>
</dbReference>
<evidence type="ECO:0000256" key="3">
    <source>
        <dbReference type="PROSITE-ProRule" id="PRU00339"/>
    </source>
</evidence>
<protein>
    <recommendedName>
        <fullName evidence="7">Tetratricopeptide repeat protein</fullName>
    </recommendedName>
</protein>
<feature type="repeat" description="TPR" evidence="3">
    <location>
        <begin position="170"/>
        <end position="203"/>
    </location>
</feature>
<dbReference type="Pfam" id="PF13181">
    <property type="entry name" value="TPR_8"/>
    <property type="match status" value="2"/>
</dbReference>
<evidence type="ECO:0000256" key="1">
    <source>
        <dbReference type="ARBA" id="ARBA00022737"/>
    </source>
</evidence>
<dbReference type="PaxDb" id="55529-EKX50265"/>
<name>L1JQ18_GUITC</name>
<dbReference type="InterPro" id="IPR011990">
    <property type="entry name" value="TPR-like_helical_dom_sf"/>
</dbReference>
<organism evidence="4">
    <name type="scientific">Guillardia theta (strain CCMP2712)</name>
    <name type="common">Cryptophyte</name>
    <dbReference type="NCBI Taxonomy" id="905079"/>
    <lineage>
        <taxon>Eukaryota</taxon>
        <taxon>Cryptophyceae</taxon>
        <taxon>Pyrenomonadales</taxon>
        <taxon>Geminigeraceae</taxon>
        <taxon>Guillardia</taxon>
    </lineage>
</organism>
<dbReference type="SMART" id="SM00028">
    <property type="entry name" value="TPR"/>
    <property type="match status" value="5"/>
</dbReference>
<evidence type="ECO:0000313" key="6">
    <source>
        <dbReference type="Proteomes" id="UP000011087"/>
    </source>
</evidence>
<evidence type="ECO:0008006" key="7">
    <source>
        <dbReference type="Google" id="ProtNLM"/>
    </source>
</evidence>
<dbReference type="GeneID" id="17306880"/>
<dbReference type="PANTHER" id="PTHR44943">
    <property type="entry name" value="CELLULOSE SYNTHASE OPERON PROTEIN C"/>
    <property type="match status" value="1"/>
</dbReference>
<dbReference type="HOGENOM" id="CLU_328853_0_0_1"/>
<dbReference type="KEGG" id="gtt:GUITHDRAFT_135427"/>
<dbReference type="Gene3D" id="1.25.40.10">
    <property type="entry name" value="Tetratricopeptide repeat domain"/>
    <property type="match status" value="2"/>
</dbReference>
<dbReference type="PROSITE" id="PS50005">
    <property type="entry name" value="TPR"/>
    <property type="match status" value="2"/>
</dbReference>
<dbReference type="EMBL" id="JH992979">
    <property type="protein sequence ID" value="EKX50265.1"/>
    <property type="molecule type" value="Genomic_DNA"/>
</dbReference>
<dbReference type="SUPFAM" id="SSF48452">
    <property type="entry name" value="TPR-like"/>
    <property type="match status" value="1"/>
</dbReference>
<dbReference type="RefSeq" id="XP_005837245.1">
    <property type="nucleotide sequence ID" value="XM_005837188.1"/>
</dbReference>
<proteinExistence type="predicted"/>